<feature type="compositionally biased region" description="Low complexity" evidence="3">
    <location>
        <begin position="34"/>
        <end position="44"/>
    </location>
</feature>
<evidence type="ECO:0000256" key="3">
    <source>
        <dbReference type="SAM" id="MobiDB-lite"/>
    </source>
</evidence>
<feature type="region of interest" description="Disordered" evidence="3">
    <location>
        <begin position="23"/>
        <end position="44"/>
    </location>
</feature>
<dbReference type="GO" id="GO:0008010">
    <property type="term" value="F:structural constituent of chitin-based larval cuticle"/>
    <property type="evidence" value="ECO:0007669"/>
    <property type="project" value="TreeGrafter"/>
</dbReference>
<feature type="signal peptide" evidence="4">
    <location>
        <begin position="1"/>
        <end position="16"/>
    </location>
</feature>
<dbReference type="PANTHER" id="PTHR10380">
    <property type="entry name" value="CUTICLE PROTEIN"/>
    <property type="match status" value="1"/>
</dbReference>
<sequence length="136" mass="14270">MKSFVVAFALVAVVYSATTPIPIISQNQDSSPDGSFSNSFESGNGIQAQASGILKNPGVKDAEASEIQGSFSYTAEDGTPIQVNYIANELGFQAQGNHLPVPPVDTNTPPTPPPIPAAIQRALDWIAAHPIPELQN</sequence>
<dbReference type="PROSITE" id="PS00233">
    <property type="entry name" value="CHIT_BIND_RR_1"/>
    <property type="match status" value="1"/>
</dbReference>
<keyword evidence="5" id="KW-1185">Reference proteome</keyword>
<dbReference type="InterPro" id="IPR000618">
    <property type="entry name" value="Insect_cuticle"/>
</dbReference>
<keyword evidence="4" id="KW-0732">Signal</keyword>
<dbReference type="OrthoDB" id="6493579at2759"/>
<feature type="compositionally biased region" description="Polar residues" evidence="3">
    <location>
        <begin position="23"/>
        <end position="33"/>
    </location>
</feature>
<dbReference type="InParanoid" id="A0A6J2XPT7"/>
<reference evidence="6" key="1">
    <citation type="submission" date="2025-08" db="UniProtKB">
        <authorList>
            <consortium name="RefSeq"/>
        </authorList>
    </citation>
    <scope>IDENTIFICATION</scope>
    <source>
        <tissue evidence="6">Gonads</tissue>
    </source>
</reference>
<dbReference type="PRINTS" id="PR00947">
    <property type="entry name" value="CUTICLE"/>
</dbReference>
<protein>
    <submittedName>
        <fullName evidence="6">Endocuticle structural glycoprotein SgAbd-8-like</fullName>
    </submittedName>
</protein>
<evidence type="ECO:0000256" key="1">
    <source>
        <dbReference type="ARBA" id="ARBA00022460"/>
    </source>
</evidence>
<evidence type="ECO:0000256" key="4">
    <source>
        <dbReference type="SAM" id="SignalP"/>
    </source>
</evidence>
<name>A0A6J2XPT7_SITOR</name>
<evidence type="ECO:0000313" key="6">
    <source>
        <dbReference type="RefSeq" id="XP_030753518.1"/>
    </source>
</evidence>
<keyword evidence="1 2" id="KW-0193">Cuticle</keyword>
<organism evidence="5 6">
    <name type="scientific">Sitophilus oryzae</name>
    <name type="common">Rice weevil</name>
    <name type="synonym">Curculio oryzae</name>
    <dbReference type="NCBI Taxonomy" id="7048"/>
    <lineage>
        <taxon>Eukaryota</taxon>
        <taxon>Metazoa</taxon>
        <taxon>Ecdysozoa</taxon>
        <taxon>Arthropoda</taxon>
        <taxon>Hexapoda</taxon>
        <taxon>Insecta</taxon>
        <taxon>Pterygota</taxon>
        <taxon>Neoptera</taxon>
        <taxon>Endopterygota</taxon>
        <taxon>Coleoptera</taxon>
        <taxon>Polyphaga</taxon>
        <taxon>Cucujiformia</taxon>
        <taxon>Curculionidae</taxon>
        <taxon>Dryophthorinae</taxon>
        <taxon>Sitophilus</taxon>
    </lineage>
</organism>
<dbReference type="RefSeq" id="XP_030753518.1">
    <property type="nucleotide sequence ID" value="XM_030897658.1"/>
</dbReference>
<dbReference type="AlphaFoldDB" id="A0A6J2XPT7"/>
<dbReference type="PROSITE" id="PS51155">
    <property type="entry name" value="CHIT_BIND_RR_2"/>
    <property type="match status" value="1"/>
</dbReference>
<dbReference type="InterPro" id="IPR031311">
    <property type="entry name" value="CHIT_BIND_RR_consensus"/>
</dbReference>
<dbReference type="Pfam" id="PF00379">
    <property type="entry name" value="Chitin_bind_4"/>
    <property type="match status" value="1"/>
</dbReference>
<feature type="chain" id="PRO_5026672681" evidence="4">
    <location>
        <begin position="17"/>
        <end position="136"/>
    </location>
</feature>
<dbReference type="PANTHER" id="PTHR10380:SF241">
    <property type="entry name" value="CUTICULAR PROTEIN 47EG-RELATED"/>
    <property type="match status" value="1"/>
</dbReference>
<dbReference type="Proteomes" id="UP000504635">
    <property type="component" value="Unplaced"/>
</dbReference>
<dbReference type="KEGG" id="soy:115880452"/>
<gene>
    <name evidence="6" type="primary">LOC115880452</name>
</gene>
<dbReference type="InterPro" id="IPR050468">
    <property type="entry name" value="Cuticle_Struct_Prot"/>
</dbReference>
<accession>A0A6J2XPT7</accession>
<proteinExistence type="predicted"/>
<dbReference type="GO" id="GO:0062129">
    <property type="term" value="C:chitin-based extracellular matrix"/>
    <property type="evidence" value="ECO:0007669"/>
    <property type="project" value="TreeGrafter"/>
</dbReference>
<evidence type="ECO:0000256" key="2">
    <source>
        <dbReference type="PROSITE-ProRule" id="PRU00497"/>
    </source>
</evidence>
<dbReference type="GeneID" id="115880452"/>
<evidence type="ECO:0000313" key="5">
    <source>
        <dbReference type="Proteomes" id="UP000504635"/>
    </source>
</evidence>